<comment type="caution">
    <text evidence="1">The sequence shown here is derived from an EMBL/GenBank/DDBJ whole genome shotgun (WGS) entry which is preliminary data.</text>
</comment>
<dbReference type="InterPro" id="IPR025851">
    <property type="entry name" value="SUKH-4"/>
</dbReference>
<dbReference type="RefSeq" id="WP_117397768.1">
    <property type="nucleotide sequence ID" value="NZ_QVNQ01000001.1"/>
</dbReference>
<gene>
    <name evidence="1" type="ORF">D0T12_03545</name>
</gene>
<dbReference type="Pfam" id="PF14435">
    <property type="entry name" value="SUKH-4"/>
    <property type="match status" value="1"/>
</dbReference>
<evidence type="ECO:0000313" key="2">
    <source>
        <dbReference type="Proteomes" id="UP000262882"/>
    </source>
</evidence>
<dbReference type="AlphaFoldDB" id="A0A372GPN0"/>
<sequence length="225" mass="25067">MDEDIDIMADAEVAATLREFERVLAAPLVDLVSAKGRAGVDPGRVRRWRLPRADRDALLTWGLPTMDDGLTEVDFRDAVPGRPEFPGRHLYGLLRFRSGAQVVAEADTGVVYLVPGPVELPLDDPEFWTHSPGVLEILRQHNPDFPLMPVSLANSSVSLFVDLCWRFERAAEALRKLPTATADPFEVACAHELFDRLDAFVEYVRYVDPPAAEDGAYWPEVIGGW</sequence>
<organism evidence="1 2">
    <name type="scientific">Actinomadura spongiicola</name>
    <dbReference type="NCBI Taxonomy" id="2303421"/>
    <lineage>
        <taxon>Bacteria</taxon>
        <taxon>Bacillati</taxon>
        <taxon>Actinomycetota</taxon>
        <taxon>Actinomycetes</taxon>
        <taxon>Streptosporangiales</taxon>
        <taxon>Thermomonosporaceae</taxon>
        <taxon>Actinomadura</taxon>
    </lineage>
</organism>
<dbReference type="Proteomes" id="UP000262882">
    <property type="component" value="Unassembled WGS sequence"/>
</dbReference>
<keyword evidence="2" id="KW-1185">Reference proteome</keyword>
<reference evidence="1 2" key="1">
    <citation type="submission" date="2018-08" db="EMBL/GenBank/DDBJ databases">
        <title>Actinomadura spongicola sp. nov., isolated from marine sponge Leucetta chagosensis.</title>
        <authorList>
            <person name="Li L."/>
            <person name="Lin H.W."/>
        </authorList>
    </citation>
    <scope>NUCLEOTIDE SEQUENCE [LARGE SCALE GENOMIC DNA]</scope>
    <source>
        <strain evidence="1 2">LHW52907</strain>
    </source>
</reference>
<proteinExistence type="predicted"/>
<protein>
    <recommendedName>
        <fullName evidence="3">SUKH-4 immunity protein of toxin-antitoxin system</fullName>
    </recommendedName>
</protein>
<evidence type="ECO:0000313" key="1">
    <source>
        <dbReference type="EMBL" id="RFS87320.1"/>
    </source>
</evidence>
<evidence type="ECO:0008006" key="3">
    <source>
        <dbReference type="Google" id="ProtNLM"/>
    </source>
</evidence>
<dbReference type="EMBL" id="QVNQ01000001">
    <property type="protein sequence ID" value="RFS87320.1"/>
    <property type="molecule type" value="Genomic_DNA"/>
</dbReference>
<name>A0A372GPN0_9ACTN</name>
<accession>A0A372GPN0</accession>
<dbReference type="OrthoDB" id="3692931at2"/>